<dbReference type="Proteomes" id="UP000015453">
    <property type="component" value="Unassembled WGS sequence"/>
</dbReference>
<name>S8D348_9LAMI</name>
<comment type="caution">
    <text evidence="1">The sequence shown here is derived from an EMBL/GenBank/DDBJ whole genome shotgun (WGS) entry which is preliminary data.</text>
</comment>
<evidence type="ECO:0000313" key="2">
    <source>
        <dbReference type="Proteomes" id="UP000015453"/>
    </source>
</evidence>
<keyword evidence="2" id="KW-1185">Reference proteome</keyword>
<proteinExistence type="predicted"/>
<organism evidence="1 2">
    <name type="scientific">Genlisea aurea</name>
    <dbReference type="NCBI Taxonomy" id="192259"/>
    <lineage>
        <taxon>Eukaryota</taxon>
        <taxon>Viridiplantae</taxon>
        <taxon>Streptophyta</taxon>
        <taxon>Embryophyta</taxon>
        <taxon>Tracheophyta</taxon>
        <taxon>Spermatophyta</taxon>
        <taxon>Magnoliopsida</taxon>
        <taxon>eudicotyledons</taxon>
        <taxon>Gunneridae</taxon>
        <taxon>Pentapetalae</taxon>
        <taxon>asterids</taxon>
        <taxon>lamiids</taxon>
        <taxon>Lamiales</taxon>
        <taxon>Lentibulariaceae</taxon>
        <taxon>Genlisea</taxon>
    </lineage>
</organism>
<accession>S8D348</accession>
<gene>
    <name evidence="1" type="ORF">M569_17747</name>
</gene>
<dbReference type="AlphaFoldDB" id="S8D348"/>
<reference evidence="1 2" key="1">
    <citation type="journal article" date="2013" name="BMC Genomics">
        <title>The miniature genome of a carnivorous plant Genlisea aurea contains a low number of genes and short non-coding sequences.</title>
        <authorList>
            <person name="Leushkin E.V."/>
            <person name="Sutormin R.A."/>
            <person name="Nabieva E.R."/>
            <person name="Penin A.A."/>
            <person name="Kondrashov A.S."/>
            <person name="Logacheva M.D."/>
        </authorList>
    </citation>
    <scope>NUCLEOTIDE SEQUENCE [LARGE SCALE GENOMIC DNA]</scope>
</reference>
<protein>
    <submittedName>
        <fullName evidence="1">Uncharacterized protein</fullName>
    </submittedName>
</protein>
<dbReference type="EMBL" id="AUSU01010731">
    <property type="protein sequence ID" value="EPS57078.1"/>
    <property type="molecule type" value="Genomic_DNA"/>
</dbReference>
<sequence>MQTQSAGNADPQPLGGFLLVPAAVGSFLELVSRTSSLPPECQASDFQLARTLHRVTTIRNI</sequence>
<evidence type="ECO:0000313" key="1">
    <source>
        <dbReference type="EMBL" id="EPS57078.1"/>
    </source>
</evidence>